<organism evidence="1 2">
    <name type="scientific">Escherichia coli</name>
    <dbReference type="NCBI Taxonomy" id="562"/>
    <lineage>
        <taxon>Bacteria</taxon>
        <taxon>Pseudomonadati</taxon>
        <taxon>Pseudomonadota</taxon>
        <taxon>Gammaproteobacteria</taxon>
        <taxon>Enterobacterales</taxon>
        <taxon>Enterobacteriaceae</taxon>
        <taxon>Escherichia</taxon>
    </lineage>
</organism>
<protein>
    <submittedName>
        <fullName evidence="1">ABC transporter substrate-binding protein</fullName>
    </submittedName>
</protein>
<dbReference type="Gene3D" id="3.10.105.10">
    <property type="entry name" value="Dipeptide-binding Protein, Domain 3"/>
    <property type="match status" value="1"/>
</dbReference>
<sequence length="119" mass="13683">MAGDAVAQFRFTDFLSSEYINSTYNAPGVQSPVIDSLINQIIAAQGNKEKLLPLGRALDRVLTWNYYMLPMWYMAEDRLAWWDKFSQPAVRPVYSLGIDTWWYDVNKATKLPSARQQGE</sequence>
<accession>A0A376W9M3</accession>
<name>A0A376W9M3_ECOLX</name>
<gene>
    <name evidence="1" type="ORF">NCTC9081_05136</name>
</gene>
<dbReference type="AlphaFoldDB" id="A0A376W9M3"/>
<dbReference type="Gene3D" id="3.40.190.10">
    <property type="entry name" value="Periplasmic binding protein-like II"/>
    <property type="match status" value="1"/>
</dbReference>
<evidence type="ECO:0000313" key="2">
    <source>
        <dbReference type="Proteomes" id="UP000254716"/>
    </source>
</evidence>
<evidence type="ECO:0000313" key="1">
    <source>
        <dbReference type="EMBL" id="STJ19598.1"/>
    </source>
</evidence>
<dbReference type="EMBL" id="UGCV01000008">
    <property type="protein sequence ID" value="STJ19598.1"/>
    <property type="molecule type" value="Genomic_DNA"/>
</dbReference>
<proteinExistence type="predicted"/>
<dbReference type="Proteomes" id="UP000254716">
    <property type="component" value="Unassembled WGS sequence"/>
</dbReference>
<dbReference type="SUPFAM" id="SSF53850">
    <property type="entry name" value="Periplasmic binding protein-like II"/>
    <property type="match status" value="1"/>
</dbReference>
<reference evidence="1 2" key="1">
    <citation type="submission" date="2018-06" db="EMBL/GenBank/DDBJ databases">
        <authorList>
            <consortium name="Pathogen Informatics"/>
            <person name="Doyle S."/>
        </authorList>
    </citation>
    <scope>NUCLEOTIDE SEQUENCE [LARGE SCALE GENOMIC DNA]</scope>
    <source>
        <strain evidence="1 2">NCTC9081</strain>
    </source>
</reference>